<evidence type="ECO:0000259" key="8">
    <source>
        <dbReference type="Pfam" id="PF06271"/>
    </source>
</evidence>
<dbReference type="Pfam" id="PF06271">
    <property type="entry name" value="RDD"/>
    <property type="match status" value="1"/>
</dbReference>
<evidence type="ECO:0000256" key="3">
    <source>
        <dbReference type="ARBA" id="ARBA00022692"/>
    </source>
</evidence>
<dbReference type="OrthoDB" id="5187110at2"/>
<dbReference type="EMBL" id="AORC01000004">
    <property type="protein sequence ID" value="EYT50415.1"/>
    <property type="molecule type" value="Genomic_DNA"/>
</dbReference>
<feature type="region of interest" description="Disordered" evidence="6">
    <location>
        <begin position="1"/>
        <end position="24"/>
    </location>
</feature>
<keyword evidence="5 7" id="KW-0472">Membrane</keyword>
<dbReference type="AlphaFoldDB" id="A0A022L3A0"/>
<evidence type="ECO:0000313" key="9">
    <source>
        <dbReference type="EMBL" id="EYT50415.1"/>
    </source>
</evidence>
<gene>
    <name evidence="9" type="ORF">D641_0103890</name>
</gene>
<dbReference type="InterPro" id="IPR010432">
    <property type="entry name" value="RDD"/>
</dbReference>
<reference evidence="9 10" key="1">
    <citation type="journal article" date="2013" name="Genome Announc.">
        <title>Draft genome sequence of an Actinobacterium, Brachybacterium muris strain UCD-AY4.</title>
        <authorList>
            <person name="Lo J.R."/>
            <person name="Lang J.M."/>
            <person name="Darling A.E."/>
            <person name="Eisen J.A."/>
            <person name="Coil D.A."/>
        </authorList>
    </citation>
    <scope>NUCLEOTIDE SEQUENCE [LARGE SCALE GENOMIC DNA]</scope>
    <source>
        <strain evidence="9 10">UCD-AY4</strain>
    </source>
</reference>
<comment type="caution">
    <text evidence="9">The sequence shown here is derived from an EMBL/GenBank/DDBJ whole genome shotgun (WGS) entry which is preliminary data.</text>
</comment>
<dbReference type="HOGENOM" id="CLU_110186_0_0_11"/>
<protein>
    <recommendedName>
        <fullName evidence="8">RDD domain-containing protein</fullName>
    </recommendedName>
</protein>
<dbReference type="PANTHER" id="PTHR36115">
    <property type="entry name" value="PROLINE-RICH ANTIGEN HOMOLOG-RELATED"/>
    <property type="match status" value="1"/>
</dbReference>
<dbReference type="GO" id="GO:0005886">
    <property type="term" value="C:plasma membrane"/>
    <property type="evidence" value="ECO:0007669"/>
    <property type="project" value="UniProtKB-SubCell"/>
</dbReference>
<feature type="transmembrane region" description="Helical" evidence="7">
    <location>
        <begin position="69"/>
        <end position="97"/>
    </location>
</feature>
<feature type="domain" description="RDD" evidence="8">
    <location>
        <begin position="67"/>
        <end position="138"/>
    </location>
</feature>
<comment type="subcellular location">
    <subcellularLocation>
        <location evidence="1">Cell membrane</location>
        <topology evidence="1">Multi-pass membrane protein</topology>
    </subcellularLocation>
</comment>
<sequence length="144" mass="15668">MIDRKDLGSWIEGTPQDPDYVPGTSYGLPADGPGSVAGFGRRLLSLLIDWGICVAVSIAFFQYDPLATLLLFVSLNVLLLSLFGATPAQFLLGLRVLPVARRWPMPVRALVRTLAMLTVITAVVWNRDRQPLHDVLAGTAVVRA</sequence>
<organism evidence="9 10">
    <name type="scientific">Brachybacterium muris UCD-AY4</name>
    <dbReference type="NCBI Taxonomy" id="1249481"/>
    <lineage>
        <taxon>Bacteria</taxon>
        <taxon>Bacillati</taxon>
        <taxon>Actinomycetota</taxon>
        <taxon>Actinomycetes</taxon>
        <taxon>Micrococcales</taxon>
        <taxon>Dermabacteraceae</taxon>
        <taxon>Brachybacterium</taxon>
    </lineage>
</organism>
<dbReference type="RefSeq" id="WP_017822491.1">
    <property type="nucleotide sequence ID" value="NZ_AORC01000004.1"/>
</dbReference>
<dbReference type="STRING" id="1249481.D641_0103890"/>
<keyword evidence="3 7" id="KW-0812">Transmembrane</keyword>
<evidence type="ECO:0000256" key="2">
    <source>
        <dbReference type="ARBA" id="ARBA00022475"/>
    </source>
</evidence>
<dbReference type="PANTHER" id="PTHR36115:SF6">
    <property type="entry name" value="PROLINE-RICH ANTIGEN HOMOLOG"/>
    <property type="match status" value="1"/>
</dbReference>
<evidence type="ECO:0000256" key="4">
    <source>
        <dbReference type="ARBA" id="ARBA00022989"/>
    </source>
</evidence>
<evidence type="ECO:0000256" key="7">
    <source>
        <dbReference type="SAM" id="Phobius"/>
    </source>
</evidence>
<feature type="transmembrane region" description="Helical" evidence="7">
    <location>
        <begin position="43"/>
        <end position="63"/>
    </location>
</feature>
<keyword evidence="10" id="KW-1185">Reference proteome</keyword>
<dbReference type="InterPro" id="IPR051791">
    <property type="entry name" value="Pra-immunoreactive"/>
</dbReference>
<evidence type="ECO:0000256" key="6">
    <source>
        <dbReference type="SAM" id="MobiDB-lite"/>
    </source>
</evidence>
<dbReference type="Proteomes" id="UP000019754">
    <property type="component" value="Unassembled WGS sequence"/>
</dbReference>
<proteinExistence type="predicted"/>
<keyword evidence="4 7" id="KW-1133">Transmembrane helix</keyword>
<accession>A0A022L3A0</accession>
<keyword evidence="2" id="KW-1003">Cell membrane</keyword>
<evidence type="ECO:0000256" key="1">
    <source>
        <dbReference type="ARBA" id="ARBA00004651"/>
    </source>
</evidence>
<evidence type="ECO:0000256" key="5">
    <source>
        <dbReference type="ARBA" id="ARBA00023136"/>
    </source>
</evidence>
<evidence type="ECO:0000313" key="10">
    <source>
        <dbReference type="Proteomes" id="UP000019754"/>
    </source>
</evidence>
<name>A0A022L3A0_9MICO</name>